<dbReference type="InterPro" id="IPR010285">
    <property type="entry name" value="DNA_helicase_pif1-like_DEAD"/>
</dbReference>
<dbReference type="InterPro" id="IPR027417">
    <property type="entry name" value="P-loop_NTPase"/>
</dbReference>
<evidence type="ECO:0000256" key="1">
    <source>
        <dbReference type="RuleBase" id="RU363044"/>
    </source>
</evidence>
<dbReference type="GO" id="GO:0006281">
    <property type="term" value="P:DNA repair"/>
    <property type="evidence" value="ECO:0007669"/>
    <property type="project" value="UniProtKB-KW"/>
</dbReference>
<organism evidence="4 5">
    <name type="scientific">Symbiodinium microadriaticum</name>
    <name type="common">Dinoflagellate</name>
    <name type="synonym">Zooxanthella microadriatica</name>
    <dbReference type="NCBI Taxonomy" id="2951"/>
    <lineage>
        <taxon>Eukaryota</taxon>
        <taxon>Sar</taxon>
        <taxon>Alveolata</taxon>
        <taxon>Dinophyceae</taxon>
        <taxon>Suessiales</taxon>
        <taxon>Symbiodiniaceae</taxon>
        <taxon>Symbiodinium</taxon>
    </lineage>
</organism>
<evidence type="ECO:0000313" key="4">
    <source>
        <dbReference type="EMBL" id="OLP85724.1"/>
    </source>
</evidence>
<keyword evidence="1" id="KW-0227">DNA damage</keyword>
<sequence length="1146" mass="129753">MRLIENAYNRGHPAFGRIDLATMRKRAQDLLPEAGVPPEVVAVLPSSDKDAPVEKQKVAAPVAAPATVEEAAVELRLRRPNAVVLEKSCVDVTDYEAQQVAAVQALADVAEEDLMRQDSEQEDGPAPEQDVVSSNQPIDQFAPWYFGVAFAYLFQYCTQPCRTRRHGELTKTGGGGATQTLHRTLCHRPPHCGELVNHTARTVPGTQEARRNMRFEIQGMRARYGTPIFVTVTPDEGHQLLYIRLARHRQSDPIRLAESSIGQRAGLLEPSRVRVVIAIARNAECTNLRAFFQQNDATCAERVCTTQFVRFPGQDYLRYAETSLTGTTDKPRRVTATALGRSVHAPNQRQVADRDHAEFNARRPRDSACWYLSPYEFQLRWEIVPTRAPRSWQEWSSKPRQAWDVELTPAGEAKLRANGDKAVRFIPGQDTQLRSDLPKEVLAFEDSPVNSRIRAAWLLRLRRRPRCPTFGHCPIPHYNQDRVETNSKICLVYFRAWTGLPKSADEDVPHVADLLGTHDTWEAAFRTWLRALPCQETKQHVGNFLSVYRVRAVAQDAENSDNDGAQRYVRVRRIKAPKQLRKRTAEDGRRICNAQQHGFLSRVIERVVQEMRTGEMHSGSREEDPLRWVLHGGPGTGKTHAIKLLRTELFEGILGWQAGVHFQTTALQAVTSDMLDGDTLHHCFGLTWGSGTADQTSLTKGLELAKRLLQMRWLIIDEISMVSLELLARVERAKNAANAGKNAGADDPRFLGHFVGAPSVFATNVRKCHTNKVRAEAFAGRAGRELHYVVAQDRASAAVVREKPNLAQEKLAWLQRHDRECGELCGMLPLCEGMPVFLTDQVNRKRNFKLLKGRKGCVRGWQHATDGAVPAEPGTVVWNELPKAVLVEFPGATFQLPGLAKGVYPITPQRRTWFLDEGRKRPCLAVTRKQLRLLPAFAMTAHQAQGQKDLLILRAFEAELFQQGDQSFRQLLLRHWRSHDLDWAFPGKLLNFHVWQTTCLMCTTKRQCGTCDQWFEESAYTAHGWRTKRDRVCAGCRVALQFQHIGLRSRRRLRRRVEKTRQERRKRVLEAVRQGIETCRKKRRVMCGRYGAKTEAKTAGGLANHVSANKTNDMTCCDTCRRMQREAGRSTAKLLRFISVFMALEF</sequence>
<dbReference type="Gene3D" id="3.40.50.300">
    <property type="entry name" value="P-loop containing nucleotide triphosphate hydrolases"/>
    <property type="match status" value="1"/>
</dbReference>
<gene>
    <name evidence="4" type="ORF">AK812_SmicGene33250</name>
</gene>
<keyword evidence="1" id="KW-0547">Nucleotide-binding</keyword>
<dbReference type="EMBL" id="LSRX01000960">
    <property type="protein sequence ID" value="OLP85724.1"/>
    <property type="molecule type" value="Genomic_DNA"/>
</dbReference>
<comment type="caution">
    <text evidence="4">The sequence shown here is derived from an EMBL/GenBank/DDBJ whole genome shotgun (WGS) entry which is preliminary data.</text>
</comment>
<keyword evidence="1" id="KW-0234">DNA repair</keyword>
<dbReference type="Proteomes" id="UP000186817">
    <property type="component" value="Unassembled WGS sequence"/>
</dbReference>
<proteinExistence type="inferred from homology"/>
<evidence type="ECO:0000313" key="5">
    <source>
        <dbReference type="Proteomes" id="UP000186817"/>
    </source>
</evidence>
<accession>A0A1Q9CS21</accession>
<dbReference type="GO" id="GO:0000723">
    <property type="term" value="P:telomere maintenance"/>
    <property type="evidence" value="ECO:0007669"/>
    <property type="project" value="InterPro"/>
</dbReference>
<comment type="catalytic activity">
    <reaction evidence="1">
        <text>ATP + H2O = ADP + phosphate + H(+)</text>
        <dbReference type="Rhea" id="RHEA:13065"/>
        <dbReference type="ChEBI" id="CHEBI:15377"/>
        <dbReference type="ChEBI" id="CHEBI:15378"/>
        <dbReference type="ChEBI" id="CHEBI:30616"/>
        <dbReference type="ChEBI" id="CHEBI:43474"/>
        <dbReference type="ChEBI" id="CHEBI:456216"/>
        <dbReference type="EC" id="5.6.2.3"/>
    </reaction>
</comment>
<keyword evidence="1" id="KW-0233">DNA recombination</keyword>
<dbReference type="Pfam" id="PF05970">
    <property type="entry name" value="PIF1"/>
    <property type="match status" value="1"/>
</dbReference>
<keyword evidence="1" id="KW-0378">Hydrolase</keyword>
<feature type="domain" description="DNA helicase Pif1-like DEAD-box helicase" evidence="3">
    <location>
        <begin position="630"/>
        <end position="734"/>
    </location>
</feature>
<keyword evidence="1" id="KW-0347">Helicase</keyword>
<dbReference type="GO" id="GO:0016787">
    <property type="term" value="F:hydrolase activity"/>
    <property type="evidence" value="ECO:0007669"/>
    <property type="project" value="UniProtKB-KW"/>
</dbReference>
<keyword evidence="1" id="KW-0067">ATP-binding</keyword>
<name>A0A1Q9CS21_SYMMI</name>
<dbReference type="EC" id="5.6.2.3" evidence="1"/>
<dbReference type="GO" id="GO:0006310">
    <property type="term" value="P:DNA recombination"/>
    <property type="evidence" value="ECO:0007669"/>
    <property type="project" value="UniProtKB-KW"/>
</dbReference>
<comment type="cofactor">
    <cofactor evidence="1">
        <name>Mg(2+)</name>
        <dbReference type="ChEBI" id="CHEBI:18420"/>
    </cofactor>
</comment>
<protein>
    <recommendedName>
        <fullName evidence="1">ATP-dependent DNA helicase</fullName>
        <ecNumber evidence="1">5.6.2.3</ecNumber>
    </recommendedName>
</protein>
<feature type="region of interest" description="Disordered" evidence="2">
    <location>
        <begin position="114"/>
        <end position="133"/>
    </location>
</feature>
<dbReference type="SUPFAM" id="SSF52540">
    <property type="entry name" value="P-loop containing nucleoside triphosphate hydrolases"/>
    <property type="match status" value="1"/>
</dbReference>
<dbReference type="GO" id="GO:0005524">
    <property type="term" value="F:ATP binding"/>
    <property type="evidence" value="ECO:0007669"/>
    <property type="project" value="UniProtKB-KW"/>
</dbReference>
<comment type="similarity">
    <text evidence="1">Belongs to the helicase family.</text>
</comment>
<reference evidence="4 5" key="1">
    <citation type="submission" date="2016-02" db="EMBL/GenBank/DDBJ databases">
        <title>Genome analysis of coral dinoflagellate symbionts highlights evolutionary adaptations to a symbiotic lifestyle.</title>
        <authorList>
            <person name="Aranda M."/>
            <person name="Li Y."/>
            <person name="Liew Y.J."/>
            <person name="Baumgarten S."/>
            <person name="Simakov O."/>
            <person name="Wilson M."/>
            <person name="Piel J."/>
            <person name="Ashoor H."/>
            <person name="Bougouffa S."/>
            <person name="Bajic V.B."/>
            <person name="Ryu T."/>
            <person name="Ravasi T."/>
            <person name="Bayer T."/>
            <person name="Micklem G."/>
            <person name="Kim H."/>
            <person name="Bhak J."/>
            <person name="Lajeunesse T.C."/>
            <person name="Voolstra C.R."/>
        </authorList>
    </citation>
    <scope>NUCLEOTIDE SEQUENCE [LARGE SCALE GENOMIC DNA]</scope>
    <source>
        <strain evidence="4 5">CCMP2467</strain>
    </source>
</reference>
<dbReference type="AlphaFoldDB" id="A0A1Q9CS21"/>
<dbReference type="GO" id="GO:0043139">
    <property type="term" value="F:5'-3' DNA helicase activity"/>
    <property type="evidence" value="ECO:0007669"/>
    <property type="project" value="UniProtKB-EC"/>
</dbReference>
<dbReference type="OrthoDB" id="418883at2759"/>
<evidence type="ECO:0000259" key="3">
    <source>
        <dbReference type="Pfam" id="PF05970"/>
    </source>
</evidence>
<keyword evidence="5" id="KW-1185">Reference proteome</keyword>
<evidence type="ECO:0000256" key="2">
    <source>
        <dbReference type="SAM" id="MobiDB-lite"/>
    </source>
</evidence>